<dbReference type="PANTHER" id="PTHR47180">
    <property type="entry name" value="ADP-RIBOSYLATION FACTOR-BINDING PROTEIN GGA1-RELATED"/>
    <property type="match status" value="1"/>
</dbReference>
<dbReference type="Proteomes" id="UP000283895">
    <property type="component" value="Unassembled WGS sequence"/>
</dbReference>
<feature type="domain" description="GAE" evidence="5">
    <location>
        <begin position="1"/>
        <end position="115"/>
    </location>
</feature>
<dbReference type="SUPFAM" id="SSF49348">
    <property type="entry name" value="Clathrin adaptor appendage domain"/>
    <property type="match status" value="1"/>
</dbReference>
<dbReference type="PANTHER" id="PTHR47180:SF1">
    <property type="entry name" value="ADP-RIBOSYLATION FACTOR-BINDING PROTEIN GGA1-RELATED"/>
    <property type="match status" value="1"/>
</dbReference>
<sequence length="117" mass="13060">MVVSNTNLKIDMLANRTTATSNSINLLFAFSNNTAQAISELHFQLAVTKGYESQLKPQTGRSLEPKQSRGVTQSIEVWHTGDKSRKVESIKLRWRVAYKVAGEIKTEMGEISEFSLA</sequence>
<dbReference type="GO" id="GO:0005829">
    <property type="term" value="C:cytosol"/>
    <property type="evidence" value="ECO:0007669"/>
    <property type="project" value="GOC"/>
</dbReference>
<dbReference type="Pfam" id="PF02883">
    <property type="entry name" value="Alpha_adaptinC2"/>
    <property type="match status" value="1"/>
</dbReference>
<evidence type="ECO:0000259" key="5">
    <source>
        <dbReference type="PROSITE" id="PS50180"/>
    </source>
</evidence>
<dbReference type="GO" id="GO:0043328">
    <property type="term" value="P:protein transport to vacuole involved in ubiquitin-dependent protein catabolic process via the multivesicular body sorting pathway"/>
    <property type="evidence" value="ECO:0007669"/>
    <property type="project" value="TreeGrafter"/>
</dbReference>
<evidence type="ECO:0000256" key="1">
    <source>
        <dbReference type="ARBA" id="ARBA00004555"/>
    </source>
</evidence>
<comment type="caution">
    <text evidence="6">The sequence shown here is derived from an EMBL/GenBank/DDBJ whole genome shotgun (WGS) entry which is preliminary data.</text>
</comment>
<evidence type="ECO:0000256" key="3">
    <source>
        <dbReference type="ARBA" id="ARBA00022927"/>
    </source>
</evidence>
<dbReference type="InterPro" id="IPR013041">
    <property type="entry name" value="Clathrin_app_Ig-like_sf"/>
</dbReference>
<accession>A0A423VIM6</accession>
<keyword evidence="7" id="KW-1185">Reference proteome</keyword>
<dbReference type="InterPro" id="IPR052653">
    <property type="entry name" value="ARF-binding"/>
</dbReference>
<dbReference type="Gene3D" id="2.60.40.1230">
    <property type="match status" value="1"/>
</dbReference>
<keyword evidence="3" id="KW-0653">Protein transport</keyword>
<proteinExistence type="predicted"/>
<protein>
    <recommendedName>
        <fullName evidence="5">GAE domain-containing protein</fullName>
    </recommendedName>
</protein>
<dbReference type="GO" id="GO:0043130">
    <property type="term" value="F:ubiquitin binding"/>
    <property type="evidence" value="ECO:0007669"/>
    <property type="project" value="TreeGrafter"/>
</dbReference>
<name>A0A423VIM6_9PEZI</name>
<evidence type="ECO:0000256" key="4">
    <source>
        <dbReference type="ARBA" id="ARBA00023034"/>
    </source>
</evidence>
<reference evidence="6 7" key="1">
    <citation type="submission" date="2015-09" db="EMBL/GenBank/DDBJ databases">
        <title>Host preference determinants of Valsa canker pathogens revealed by comparative genomics.</title>
        <authorList>
            <person name="Yin Z."/>
            <person name="Huang L."/>
        </authorList>
    </citation>
    <scope>NUCLEOTIDE SEQUENCE [LARGE SCALE GENOMIC DNA]</scope>
    <source>
        <strain evidence="6 7">03-1</strain>
    </source>
</reference>
<evidence type="ECO:0000313" key="6">
    <source>
        <dbReference type="EMBL" id="ROV90783.1"/>
    </source>
</evidence>
<evidence type="ECO:0000256" key="2">
    <source>
        <dbReference type="ARBA" id="ARBA00022448"/>
    </source>
</evidence>
<gene>
    <name evidence="6" type="ORF">VMCG_09401</name>
</gene>
<dbReference type="STRING" id="356882.A0A423VIM6"/>
<dbReference type="EMBL" id="LKEA01000060">
    <property type="protein sequence ID" value="ROV90783.1"/>
    <property type="molecule type" value="Genomic_DNA"/>
</dbReference>
<dbReference type="PROSITE" id="PS50180">
    <property type="entry name" value="GAE"/>
    <property type="match status" value="1"/>
</dbReference>
<comment type="subcellular location">
    <subcellularLocation>
        <location evidence="1">Golgi apparatus</location>
    </subcellularLocation>
</comment>
<dbReference type="GO" id="GO:0006895">
    <property type="term" value="P:Golgi to endosome transport"/>
    <property type="evidence" value="ECO:0007669"/>
    <property type="project" value="TreeGrafter"/>
</dbReference>
<dbReference type="OrthoDB" id="2018246at2759"/>
<dbReference type="GO" id="GO:0005802">
    <property type="term" value="C:trans-Golgi network"/>
    <property type="evidence" value="ECO:0007669"/>
    <property type="project" value="TreeGrafter"/>
</dbReference>
<evidence type="ECO:0000313" key="7">
    <source>
        <dbReference type="Proteomes" id="UP000283895"/>
    </source>
</evidence>
<dbReference type="GO" id="GO:0006896">
    <property type="term" value="P:Golgi to vacuole transport"/>
    <property type="evidence" value="ECO:0007669"/>
    <property type="project" value="TreeGrafter"/>
</dbReference>
<keyword evidence="2" id="KW-0813">Transport</keyword>
<dbReference type="InterPro" id="IPR008152">
    <property type="entry name" value="Clathrin_a/b/g-adaptin_app_Ig"/>
</dbReference>
<organism evidence="6 7">
    <name type="scientific">Cytospora schulzeri</name>
    <dbReference type="NCBI Taxonomy" id="448051"/>
    <lineage>
        <taxon>Eukaryota</taxon>
        <taxon>Fungi</taxon>
        <taxon>Dikarya</taxon>
        <taxon>Ascomycota</taxon>
        <taxon>Pezizomycotina</taxon>
        <taxon>Sordariomycetes</taxon>
        <taxon>Sordariomycetidae</taxon>
        <taxon>Diaporthales</taxon>
        <taxon>Cytosporaceae</taxon>
        <taxon>Cytospora</taxon>
    </lineage>
</organism>
<dbReference type="AlphaFoldDB" id="A0A423VIM6"/>
<dbReference type="InterPro" id="IPR008153">
    <property type="entry name" value="GAE_dom"/>
</dbReference>
<dbReference type="SMART" id="SM00809">
    <property type="entry name" value="Alpha_adaptinC2"/>
    <property type="match status" value="1"/>
</dbReference>
<keyword evidence="4" id="KW-0333">Golgi apparatus</keyword>